<reference evidence="2" key="1">
    <citation type="submission" date="2016-11" db="UniProtKB">
        <authorList>
            <consortium name="WormBaseParasite"/>
        </authorList>
    </citation>
    <scope>IDENTIFICATION</scope>
    <source>
        <strain evidence="2">KR3021</strain>
    </source>
</reference>
<name>A0AC35U1Q7_9BILA</name>
<organism evidence="1 2">
    <name type="scientific">Rhabditophanes sp. KR3021</name>
    <dbReference type="NCBI Taxonomy" id="114890"/>
    <lineage>
        <taxon>Eukaryota</taxon>
        <taxon>Metazoa</taxon>
        <taxon>Ecdysozoa</taxon>
        <taxon>Nematoda</taxon>
        <taxon>Chromadorea</taxon>
        <taxon>Rhabditida</taxon>
        <taxon>Tylenchina</taxon>
        <taxon>Panagrolaimomorpha</taxon>
        <taxon>Strongyloidoidea</taxon>
        <taxon>Alloionematidae</taxon>
        <taxon>Rhabditophanes</taxon>
    </lineage>
</organism>
<evidence type="ECO:0000313" key="2">
    <source>
        <dbReference type="WBParaSite" id="RSKR_0000674650.1"/>
    </source>
</evidence>
<proteinExistence type="predicted"/>
<accession>A0AC35U1Q7</accession>
<protein>
    <submittedName>
        <fullName evidence="2">Uncharacterized protein</fullName>
    </submittedName>
</protein>
<evidence type="ECO:0000313" key="1">
    <source>
        <dbReference type="Proteomes" id="UP000095286"/>
    </source>
</evidence>
<dbReference type="WBParaSite" id="RSKR_0000674650.1">
    <property type="protein sequence ID" value="RSKR_0000674650.1"/>
    <property type="gene ID" value="RSKR_0000674650"/>
</dbReference>
<dbReference type="Proteomes" id="UP000095286">
    <property type="component" value="Unplaced"/>
</dbReference>
<sequence>MPFNGVQFAHQIGLLIDRKVLERQLIKDYEISFVDRLNQHKDYIKEEESWGTNFDLALLGNKYKIRFSIFSPLPSDRTNYQFSVNLPFHAAHRRIWPLVLLHNANLNHYDLIETLANNDQFNREVLESMDHDSQDDQELMEVDSESNVTIMEESQNYSTTSRQHVLFDDGVTKIIEINKIELEKDEDMESNTPRNCEDFN</sequence>